<reference evidence="1 2" key="1">
    <citation type="submission" date="2021-06" db="EMBL/GenBank/DDBJ databases">
        <authorList>
            <person name="Kallberg Y."/>
            <person name="Tangrot J."/>
            <person name="Rosling A."/>
        </authorList>
    </citation>
    <scope>NUCLEOTIDE SEQUENCE [LARGE SCALE GENOMIC DNA]</scope>
    <source>
        <strain evidence="1 2">120-4 pot B 10/14</strain>
    </source>
</reference>
<feature type="non-terminal residue" evidence="1">
    <location>
        <position position="1"/>
    </location>
</feature>
<sequence>NQTIVTLAKEAYLLEVQTLDKAHQLKFGYYVAKNLTKVQCEKNIIFKEARLAMNKEDLWNVNEIVNNACGRLLSGSIPYLAIQTINDSSSKIKKTIINCLNAVYKIMIKSVSKAMRKLS</sequence>
<protein>
    <submittedName>
        <fullName evidence="1">33992_t:CDS:1</fullName>
    </submittedName>
</protein>
<keyword evidence="2" id="KW-1185">Reference proteome</keyword>
<dbReference type="EMBL" id="CAJVQB010013313">
    <property type="protein sequence ID" value="CAG8761373.1"/>
    <property type="molecule type" value="Genomic_DNA"/>
</dbReference>
<dbReference type="Gene3D" id="1.20.120.1240">
    <property type="entry name" value="Dynamin, middle domain"/>
    <property type="match status" value="1"/>
</dbReference>
<name>A0ABN7VEJ3_GIGMA</name>
<proteinExistence type="predicted"/>
<evidence type="ECO:0000313" key="1">
    <source>
        <dbReference type="EMBL" id="CAG8761373.1"/>
    </source>
</evidence>
<gene>
    <name evidence="1" type="ORF">GMARGA_LOCUS17517</name>
</gene>
<dbReference type="Proteomes" id="UP000789901">
    <property type="component" value="Unassembled WGS sequence"/>
</dbReference>
<evidence type="ECO:0000313" key="2">
    <source>
        <dbReference type="Proteomes" id="UP000789901"/>
    </source>
</evidence>
<organism evidence="1 2">
    <name type="scientific">Gigaspora margarita</name>
    <dbReference type="NCBI Taxonomy" id="4874"/>
    <lineage>
        <taxon>Eukaryota</taxon>
        <taxon>Fungi</taxon>
        <taxon>Fungi incertae sedis</taxon>
        <taxon>Mucoromycota</taxon>
        <taxon>Glomeromycotina</taxon>
        <taxon>Glomeromycetes</taxon>
        <taxon>Diversisporales</taxon>
        <taxon>Gigasporaceae</taxon>
        <taxon>Gigaspora</taxon>
    </lineage>
</organism>
<comment type="caution">
    <text evidence="1">The sequence shown here is derived from an EMBL/GenBank/DDBJ whole genome shotgun (WGS) entry which is preliminary data.</text>
</comment>
<accession>A0ABN7VEJ3</accession>